<dbReference type="Proteomes" id="UP000179113">
    <property type="component" value="Unassembled WGS sequence"/>
</dbReference>
<evidence type="ECO:0000313" key="2">
    <source>
        <dbReference type="Proteomes" id="UP000179113"/>
    </source>
</evidence>
<protein>
    <submittedName>
        <fullName evidence="1">Uncharacterized protein</fullName>
    </submittedName>
</protein>
<comment type="caution">
    <text evidence="1">The sequence shown here is derived from an EMBL/GenBank/DDBJ whole genome shotgun (WGS) entry which is preliminary data.</text>
</comment>
<accession>A0A1F4WMJ9</accession>
<organism evidence="1 2">
    <name type="scientific">candidate division WWE3 bacterium RIFOXYC1_FULL_39_7</name>
    <dbReference type="NCBI Taxonomy" id="1802643"/>
    <lineage>
        <taxon>Bacteria</taxon>
        <taxon>Katanobacteria</taxon>
    </lineage>
</organism>
<dbReference type="EMBL" id="MEWA01000004">
    <property type="protein sequence ID" value="OGC70588.1"/>
    <property type="molecule type" value="Genomic_DNA"/>
</dbReference>
<evidence type="ECO:0000313" key="1">
    <source>
        <dbReference type="EMBL" id="OGC70588.1"/>
    </source>
</evidence>
<reference evidence="1 2" key="1">
    <citation type="journal article" date="2016" name="Nat. Commun.">
        <title>Thousands of microbial genomes shed light on interconnected biogeochemical processes in an aquifer system.</title>
        <authorList>
            <person name="Anantharaman K."/>
            <person name="Brown C.T."/>
            <person name="Hug L.A."/>
            <person name="Sharon I."/>
            <person name="Castelle C.J."/>
            <person name="Probst A.J."/>
            <person name="Thomas B.C."/>
            <person name="Singh A."/>
            <person name="Wilkins M.J."/>
            <person name="Karaoz U."/>
            <person name="Brodie E.L."/>
            <person name="Williams K.H."/>
            <person name="Hubbard S.S."/>
            <person name="Banfield J.F."/>
        </authorList>
    </citation>
    <scope>NUCLEOTIDE SEQUENCE [LARGE SCALE GENOMIC DNA]</scope>
</reference>
<dbReference type="AlphaFoldDB" id="A0A1F4WMJ9"/>
<name>A0A1F4WMJ9_UNCKA</name>
<proteinExistence type="predicted"/>
<gene>
    <name evidence="1" type="ORF">A2415_02455</name>
</gene>
<sequence>MDNYRITCTRDYEGIPKFALYDPYNNRINSVIMSSESEFIDAVNYFILRGDLPEEMKEKVTFEGE</sequence>